<sequence length="223" mass="25531">MTELLEIYGNDAVLRGVAAVPWITFIDGCFMEKDILIAEYHSARTGQWARPIAPRPDITLSVYERLGRTTDLEAFALEFPHYLHLKNGVAEAYAAGIFKATKDQIFPLRRYIKVLPDVTFFIHIGNEAAEMLGSGRTMTRSNFFCEELRQAIRRIGGSLRLEECERSMRGDPGMDGIDELDIQLAKQWRGFRDGYVPWHRECRRHKLDVMKAIIVGDLQVNLN</sequence>
<organism evidence="1 2">
    <name type="scientific">Mycena albidolilacea</name>
    <dbReference type="NCBI Taxonomy" id="1033008"/>
    <lineage>
        <taxon>Eukaryota</taxon>
        <taxon>Fungi</taxon>
        <taxon>Dikarya</taxon>
        <taxon>Basidiomycota</taxon>
        <taxon>Agaricomycotina</taxon>
        <taxon>Agaricomycetes</taxon>
        <taxon>Agaricomycetidae</taxon>
        <taxon>Agaricales</taxon>
        <taxon>Marasmiineae</taxon>
        <taxon>Mycenaceae</taxon>
        <taxon>Mycena</taxon>
    </lineage>
</organism>
<evidence type="ECO:0000313" key="2">
    <source>
        <dbReference type="Proteomes" id="UP001218218"/>
    </source>
</evidence>
<gene>
    <name evidence="1" type="ORF">DFH08DRAFT_817036</name>
</gene>
<protein>
    <submittedName>
        <fullName evidence="1">Uncharacterized protein</fullName>
    </submittedName>
</protein>
<keyword evidence="2" id="KW-1185">Reference proteome</keyword>
<dbReference type="Proteomes" id="UP001218218">
    <property type="component" value="Unassembled WGS sequence"/>
</dbReference>
<name>A0AAD7EHP1_9AGAR</name>
<accession>A0AAD7EHP1</accession>
<comment type="caution">
    <text evidence="1">The sequence shown here is derived from an EMBL/GenBank/DDBJ whole genome shotgun (WGS) entry which is preliminary data.</text>
</comment>
<dbReference type="AlphaFoldDB" id="A0AAD7EHP1"/>
<dbReference type="Gene3D" id="1.10.600.10">
    <property type="entry name" value="Farnesyl Diphosphate Synthase"/>
    <property type="match status" value="1"/>
</dbReference>
<dbReference type="EMBL" id="JARIHO010000043">
    <property type="protein sequence ID" value="KAJ7325956.1"/>
    <property type="molecule type" value="Genomic_DNA"/>
</dbReference>
<reference evidence="1" key="1">
    <citation type="submission" date="2023-03" db="EMBL/GenBank/DDBJ databases">
        <title>Massive genome expansion in bonnet fungi (Mycena s.s.) driven by repeated elements and novel gene families across ecological guilds.</title>
        <authorList>
            <consortium name="Lawrence Berkeley National Laboratory"/>
            <person name="Harder C.B."/>
            <person name="Miyauchi S."/>
            <person name="Viragh M."/>
            <person name="Kuo A."/>
            <person name="Thoen E."/>
            <person name="Andreopoulos B."/>
            <person name="Lu D."/>
            <person name="Skrede I."/>
            <person name="Drula E."/>
            <person name="Henrissat B."/>
            <person name="Morin E."/>
            <person name="Kohler A."/>
            <person name="Barry K."/>
            <person name="LaButti K."/>
            <person name="Morin E."/>
            <person name="Salamov A."/>
            <person name="Lipzen A."/>
            <person name="Mereny Z."/>
            <person name="Hegedus B."/>
            <person name="Baldrian P."/>
            <person name="Stursova M."/>
            <person name="Weitz H."/>
            <person name="Taylor A."/>
            <person name="Grigoriev I.V."/>
            <person name="Nagy L.G."/>
            <person name="Martin F."/>
            <person name="Kauserud H."/>
        </authorList>
    </citation>
    <scope>NUCLEOTIDE SEQUENCE</scope>
    <source>
        <strain evidence="1">CBHHK002</strain>
    </source>
</reference>
<proteinExistence type="predicted"/>
<dbReference type="InterPro" id="IPR008949">
    <property type="entry name" value="Isoprenoid_synthase_dom_sf"/>
</dbReference>
<evidence type="ECO:0000313" key="1">
    <source>
        <dbReference type="EMBL" id="KAJ7325956.1"/>
    </source>
</evidence>